<sequence>MARYILECWAQSANPAKGNRCSEFTFEMTRHIYESWSRSSFTSSSDRTGALLVAVARAMRRANPDRTAFASTTVSIETDSDILRLMKIFFAAGMERNNANVGIQKVLVAMAVLRVMNDPRSDDGRDFVEFLGRNERARKCFGEMDGAAKRERCPTCSSRCRTTLPQPSFNYMSVSKKAQTKIYCRTNQAKAPSYLERFDSTPCIHPLALIFLPEAHQLVRVQLLLHHDSRTNHDVFLFGSFLNVAKASPSPTHVSNMWLACKGLEAQLIGAQANDIIFDCVAKNEVDTVM</sequence>
<proteinExistence type="predicted"/>
<dbReference type="AlphaFoldDB" id="A0A6G1K2S9"/>
<organism evidence="1 2">
    <name type="scientific">Pleomassaria siparia CBS 279.74</name>
    <dbReference type="NCBI Taxonomy" id="1314801"/>
    <lineage>
        <taxon>Eukaryota</taxon>
        <taxon>Fungi</taxon>
        <taxon>Dikarya</taxon>
        <taxon>Ascomycota</taxon>
        <taxon>Pezizomycotina</taxon>
        <taxon>Dothideomycetes</taxon>
        <taxon>Pleosporomycetidae</taxon>
        <taxon>Pleosporales</taxon>
        <taxon>Pleomassariaceae</taxon>
        <taxon>Pleomassaria</taxon>
    </lineage>
</organism>
<keyword evidence="2" id="KW-1185">Reference proteome</keyword>
<accession>A0A6G1K2S9</accession>
<evidence type="ECO:0000313" key="1">
    <source>
        <dbReference type="EMBL" id="KAF2707164.1"/>
    </source>
</evidence>
<dbReference type="EMBL" id="MU005774">
    <property type="protein sequence ID" value="KAF2707164.1"/>
    <property type="molecule type" value="Genomic_DNA"/>
</dbReference>
<gene>
    <name evidence="1" type="ORF">K504DRAFT_447192</name>
</gene>
<name>A0A6G1K2S9_9PLEO</name>
<dbReference type="Proteomes" id="UP000799428">
    <property type="component" value="Unassembled WGS sequence"/>
</dbReference>
<evidence type="ECO:0000313" key="2">
    <source>
        <dbReference type="Proteomes" id="UP000799428"/>
    </source>
</evidence>
<reference evidence="1" key="1">
    <citation type="journal article" date="2020" name="Stud. Mycol.">
        <title>101 Dothideomycetes genomes: a test case for predicting lifestyles and emergence of pathogens.</title>
        <authorList>
            <person name="Haridas S."/>
            <person name="Albert R."/>
            <person name="Binder M."/>
            <person name="Bloem J."/>
            <person name="Labutti K."/>
            <person name="Salamov A."/>
            <person name="Andreopoulos B."/>
            <person name="Baker S."/>
            <person name="Barry K."/>
            <person name="Bills G."/>
            <person name="Bluhm B."/>
            <person name="Cannon C."/>
            <person name="Castanera R."/>
            <person name="Culley D."/>
            <person name="Daum C."/>
            <person name="Ezra D."/>
            <person name="Gonzalez J."/>
            <person name="Henrissat B."/>
            <person name="Kuo A."/>
            <person name="Liang C."/>
            <person name="Lipzen A."/>
            <person name="Lutzoni F."/>
            <person name="Magnuson J."/>
            <person name="Mondo S."/>
            <person name="Nolan M."/>
            <person name="Ohm R."/>
            <person name="Pangilinan J."/>
            <person name="Park H.-J."/>
            <person name="Ramirez L."/>
            <person name="Alfaro M."/>
            <person name="Sun H."/>
            <person name="Tritt A."/>
            <person name="Yoshinaga Y."/>
            <person name="Zwiers L.-H."/>
            <person name="Turgeon B."/>
            <person name="Goodwin S."/>
            <person name="Spatafora J."/>
            <person name="Crous P."/>
            <person name="Grigoriev I."/>
        </authorList>
    </citation>
    <scope>NUCLEOTIDE SEQUENCE</scope>
    <source>
        <strain evidence="1">CBS 279.74</strain>
    </source>
</reference>
<protein>
    <submittedName>
        <fullName evidence="1">Uncharacterized protein</fullName>
    </submittedName>
</protein>